<accession>A0A0B2VS38</accession>
<dbReference type="EMBL" id="JPKZ01001038">
    <property type="protein sequence ID" value="KHN84197.1"/>
    <property type="molecule type" value="Genomic_DNA"/>
</dbReference>
<evidence type="ECO:0000256" key="1">
    <source>
        <dbReference type="SAM" id="Phobius"/>
    </source>
</evidence>
<proteinExistence type="predicted"/>
<dbReference type="AlphaFoldDB" id="A0A0B2VS38"/>
<dbReference type="OrthoDB" id="2985014at2759"/>
<dbReference type="Proteomes" id="UP000031036">
    <property type="component" value="Unassembled WGS sequence"/>
</dbReference>
<comment type="caution">
    <text evidence="2">The sequence shown here is derived from an EMBL/GenBank/DDBJ whole genome shotgun (WGS) entry which is preliminary data.</text>
</comment>
<evidence type="ECO:0000313" key="3">
    <source>
        <dbReference type="Proteomes" id="UP000031036"/>
    </source>
</evidence>
<dbReference type="SUPFAM" id="SSF103473">
    <property type="entry name" value="MFS general substrate transporter"/>
    <property type="match status" value="1"/>
</dbReference>
<dbReference type="STRING" id="6265.A0A0B2VS38"/>
<keyword evidence="1" id="KW-0812">Transmembrane</keyword>
<dbReference type="PANTHER" id="PTHR45757">
    <property type="entry name" value="PROTEIN CBG23364-RELATED"/>
    <property type="match status" value="1"/>
</dbReference>
<protein>
    <submittedName>
        <fullName evidence="2">Uncharacterized protein</fullName>
    </submittedName>
</protein>
<keyword evidence="1" id="KW-1133">Transmembrane helix</keyword>
<keyword evidence="3" id="KW-1185">Reference proteome</keyword>
<feature type="transmembrane region" description="Helical" evidence="1">
    <location>
        <begin position="58"/>
        <end position="79"/>
    </location>
</feature>
<organism evidence="2 3">
    <name type="scientific">Toxocara canis</name>
    <name type="common">Canine roundworm</name>
    <dbReference type="NCBI Taxonomy" id="6265"/>
    <lineage>
        <taxon>Eukaryota</taxon>
        <taxon>Metazoa</taxon>
        <taxon>Ecdysozoa</taxon>
        <taxon>Nematoda</taxon>
        <taxon>Chromadorea</taxon>
        <taxon>Rhabditida</taxon>
        <taxon>Spirurina</taxon>
        <taxon>Ascaridomorpha</taxon>
        <taxon>Ascaridoidea</taxon>
        <taxon>Toxocaridae</taxon>
        <taxon>Toxocara</taxon>
    </lineage>
</organism>
<dbReference type="InterPro" id="IPR036259">
    <property type="entry name" value="MFS_trans_sf"/>
</dbReference>
<keyword evidence="1" id="KW-0472">Membrane</keyword>
<feature type="transmembrane region" description="Helical" evidence="1">
    <location>
        <begin position="33"/>
        <end position="52"/>
    </location>
</feature>
<gene>
    <name evidence="2" type="ORF">Tcan_09521</name>
</gene>
<dbReference type="GO" id="GO:0016020">
    <property type="term" value="C:membrane"/>
    <property type="evidence" value="ECO:0007669"/>
    <property type="project" value="TreeGrafter"/>
</dbReference>
<evidence type="ECO:0000313" key="2">
    <source>
        <dbReference type="EMBL" id="KHN84197.1"/>
    </source>
</evidence>
<reference evidence="2 3" key="1">
    <citation type="submission" date="2014-11" db="EMBL/GenBank/DDBJ databases">
        <title>Genetic blueprint of the zoonotic pathogen Toxocara canis.</title>
        <authorList>
            <person name="Zhu X.-Q."/>
            <person name="Korhonen P.K."/>
            <person name="Cai H."/>
            <person name="Young N.D."/>
            <person name="Nejsum P."/>
            <person name="von Samson-Himmelstjerna G."/>
            <person name="Boag P.R."/>
            <person name="Tan P."/>
            <person name="Li Q."/>
            <person name="Min J."/>
            <person name="Yang Y."/>
            <person name="Wang X."/>
            <person name="Fang X."/>
            <person name="Hall R.S."/>
            <person name="Hofmann A."/>
            <person name="Sternberg P.W."/>
            <person name="Jex A.R."/>
            <person name="Gasser R.B."/>
        </authorList>
    </citation>
    <scope>NUCLEOTIDE SEQUENCE [LARGE SCALE GENOMIC DNA]</scope>
    <source>
        <strain evidence="2">PN_DK_2014</strain>
    </source>
</reference>
<name>A0A0B2VS38_TOXCA</name>
<sequence>MAVSVFMMLPVRYAAGYLSDKIKFISEIHKLRVFNTISVGGCALFHALLGFVPRHTPYLAVAVISLINILIGINVGGFYKCATLVAREAGYKPENMGWGDTTNLLVASLNRVRCWPNAQHYYSPSTA</sequence>